<dbReference type="Gene3D" id="2.40.50.140">
    <property type="entry name" value="Nucleic acid-binding proteins"/>
    <property type="match status" value="2"/>
</dbReference>
<dbReference type="SUPFAM" id="SSF50249">
    <property type="entry name" value="Nucleic acid-binding proteins"/>
    <property type="match status" value="2"/>
</dbReference>
<dbReference type="Pfam" id="PF00773">
    <property type="entry name" value="RNB"/>
    <property type="match status" value="1"/>
</dbReference>
<evidence type="ECO:0000313" key="6">
    <source>
        <dbReference type="EMBL" id="RIY35264.1"/>
    </source>
</evidence>
<organism evidence="6 7">
    <name type="scientific">Psittacicella gerlachiana</name>
    <dbReference type="NCBI Taxonomy" id="2028574"/>
    <lineage>
        <taxon>Bacteria</taxon>
        <taxon>Pseudomonadati</taxon>
        <taxon>Pseudomonadota</taxon>
        <taxon>Gammaproteobacteria</taxon>
        <taxon>Pasteurellales</taxon>
        <taxon>Psittacicellaceae</taxon>
        <taxon>Psittacicella</taxon>
    </lineage>
</organism>
<keyword evidence="1" id="KW-0540">Nuclease</keyword>
<feature type="domain" description="RNB" evidence="5">
    <location>
        <begin position="267"/>
        <end position="656"/>
    </location>
</feature>
<evidence type="ECO:0000256" key="3">
    <source>
        <dbReference type="ARBA" id="ARBA00022839"/>
    </source>
</evidence>
<dbReference type="GO" id="GO:0003723">
    <property type="term" value="F:RNA binding"/>
    <property type="evidence" value="ECO:0007669"/>
    <property type="project" value="InterPro"/>
</dbReference>
<evidence type="ECO:0000313" key="7">
    <source>
        <dbReference type="Proteomes" id="UP000265964"/>
    </source>
</evidence>
<dbReference type="RefSeq" id="WP_119534668.1">
    <property type="nucleotide sequence ID" value="NZ_NRJF01000096.1"/>
</dbReference>
<accession>A0A3A1YGC6</accession>
<keyword evidence="3" id="KW-0269">Exonuclease</keyword>
<comment type="caution">
    <text evidence="6">The sequence shown here is derived from an EMBL/GenBank/DDBJ whole genome shotgun (WGS) entry which is preliminary data.</text>
</comment>
<dbReference type="SMART" id="SM00955">
    <property type="entry name" value="RNB"/>
    <property type="match status" value="1"/>
</dbReference>
<feature type="coiled-coil region" evidence="4">
    <location>
        <begin position="1"/>
        <end position="32"/>
    </location>
</feature>
<dbReference type="InterPro" id="IPR012340">
    <property type="entry name" value="NA-bd_OB-fold"/>
</dbReference>
<dbReference type="GO" id="GO:0004527">
    <property type="term" value="F:exonuclease activity"/>
    <property type="evidence" value="ECO:0007669"/>
    <property type="project" value="UniProtKB-KW"/>
</dbReference>
<reference evidence="6 7" key="1">
    <citation type="submission" date="2017-08" db="EMBL/GenBank/DDBJ databases">
        <title>Reclassification of Bisgaard taxon 37 and 44.</title>
        <authorList>
            <person name="Christensen H."/>
        </authorList>
    </citation>
    <scope>NUCLEOTIDE SEQUENCE [LARGE SCALE GENOMIC DNA]</scope>
    <source>
        <strain evidence="6 7">EEAB3T1</strain>
    </source>
</reference>
<evidence type="ECO:0000259" key="5">
    <source>
        <dbReference type="SMART" id="SM00955"/>
    </source>
</evidence>
<dbReference type="GO" id="GO:0005829">
    <property type="term" value="C:cytosol"/>
    <property type="evidence" value="ECO:0007669"/>
    <property type="project" value="TreeGrafter"/>
</dbReference>
<name>A0A3A1YGC6_9GAMM</name>
<evidence type="ECO:0000256" key="2">
    <source>
        <dbReference type="ARBA" id="ARBA00022801"/>
    </source>
</evidence>
<protein>
    <recommendedName>
        <fullName evidence="5">RNB domain-containing protein</fullName>
    </recommendedName>
</protein>
<dbReference type="GO" id="GO:0004540">
    <property type="term" value="F:RNA nuclease activity"/>
    <property type="evidence" value="ECO:0007669"/>
    <property type="project" value="InterPro"/>
</dbReference>
<dbReference type="InterPro" id="IPR050180">
    <property type="entry name" value="RNR_Ribonuclease"/>
</dbReference>
<dbReference type="PANTHER" id="PTHR23355">
    <property type="entry name" value="RIBONUCLEASE"/>
    <property type="match status" value="1"/>
</dbReference>
<evidence type="ECO:0000256" key="4">
    <source>
        <dbReference type="SAM" id="Coils"/>
    </source>
</evidence>
<sequence>MSNNQNLLLELKKQLAKDKQEIKNQKNNKKYKSYEVFLHGKKHYITNDHTAKDPSFNCKNYSVCDCDFIRELKNFTFNLCDGKICSCVHDNKHRVHHNLVVGLIRTHEKGFGFIDCNSNDVFVPHSEIAKVLDQCTVSYTIGENKKGKVAHLKNVIDHPYTRYPAEIISLAPLKIKLRNDPLKRQFKASADQETTKLLNLNSIVLVTVDNINALLENSAKEITFTIDDYVCETGNPLAMWYEELLKHQLPIKETVAPLTNDEFFEQRINLNNIPFISIDSETTEDIDDVLFAYHIDDKDIIIEKKDNTPDFKTFAPNNRKILKYNFNHEESLNSANLHIPEETQYILAIGIADPSSFFAKNSLAENRAKQLLQTYYLPAYTLGMLPNNITKQSSLLEGQIRPSIVGFIYFDANANFTGVEFKLATLQNHAKLNYNDTSDYLQDRNKSCAIFEGHKLAKEKVCLVTNTLNDFYLKRKNWRNLNKRNVTYSTSNTQYVIDEHGKCIDIIPIVLKESHELVSECMLCYNHYTALYFKHFNIPGIYTYQSGIKEVNKQYFNSYIDFLYQEKNITALEAFKNANENDDISLDSYHNIKEIVLEHNKIYSDRILRFMNNSEYALEPKEHFGLGLEAYINATSPIRRYVDVINQRLLKAFITNNPFDNIDTEILSRIDESKNKAKAIYKTLASELETQYLEKHLNDTFVVEIASVIQSGMRVKDTKTGIVGFIYLNRLEKSFNTKFKINSNAMEFTVYDKTFTIGSHINAKLQKIDGGKFIFNWHDFNNLKNS</sequence>
<evidence type="ECO:0000256" key="1">
    <source>
        <dbReference type="ARBA" id="ARBA00022722"/>
    </source>
</evidence>
<dbReference type="GO" id="GO:0006402">
    <property type="term" value="P:mRNA catabolic process"/>
    <property type="evidence" value="ECO:0007669"/>
    <property type="project" value="TreeGrafter"/>
</dbReference>
<dbReference type="PANTHER" id="PTHR23355:SF37">
    <property type="entry name" value="EXORIBONUCLEASE 2"/>
    <property type="match status" value="1"/>
</dbReference>
<dbReference type="Proteomes" id="UP000265964">
    <property type="component" value="Unassembled WGS sequence"/>
</dbReference>
<dbReference type="InterPro" id="IPR001900">
    <property type="entry name" value="RNase_II/R"/>
</dbReference>
<dbReference type="AlphaFoldDB" id="A0A3A1YGC6"/>
<keyword evidence="2" id="KW-0378">Hydrolase</keyword>
<proteinExistence type="predicted"/>
<dbReference type="OrthoDB" id="9764149at2"/>
<dbReference type="Pfam" id="PF08206">
    <property type="entry name" value="OB_RNB"/>
    <property type="match status" value="1"/>
</dbReference>
<dbReference type="EMBL" id="NRJF01000096">
    <property type="protein sequence ID" value="RIY35264.1"/>
    <property type="molecule type" value="Genomic_DNA"/>
</dbReference>
<dbReference type="InterPro" id="IPR013223">
    <property type="entry name" value="RNase_B_OB_dom"/>
</dbReference>
<gene>
    <name evidence="6" type="ORF">CKF59_03890</name>
</gene>
<keyword evidence="7" id="KW-1185">Reference proteome</keyword>
<keyword evidence="4" id="KW-0175">Coiled coil</keyword>